<dbReference type="EC" id="2.3.1.-" evidence="14"/>
<keyword evidence="13" id="KW-0012">Acyltransferase</keyword>
<evidence type="ECO:0000313" key="16">
    <source>
        <dbReference type="Proteomes" id="UP000245119"/>
    </source>
</evidence>
<accession>A0A2T7ND55</accession>
<keyword evidence="5" id="KW-0444">Lipid biosynthesis</keyword>
<evidence type="ECO:0000256" key="6">
    <source>
        <dbReference type="ARBA" id="ARBA00022679"/>
    </source>
</evidence>
<dbReference type="OrthoDB" id="264532at2759"/>
<dbReference type="SUPFAM" id="SSF69593">
    <property type="entry name" value="Glycerol-3-phosphate (1)-acyltransferase"/>
    <property type="match status" value="1"/>
</dbReference>
<keyword evidence="9 14" id="KW-0256">Endoplasmic reticulum</keyword>
<dbReference type="InterPro" id="IPR007130">
    <property type="entry name" value="DAGAT"/>
</dbReference>
<keyword evidence="7 14" id="KW-0812">Transmembrane</keyword>
<comment type="caution">
    <text evidence="14">Lacks conserved residue(s) required for the propagation of feature annotation.</text>
</comment>
<evidence type="ECO:0000256" key="10">
    <source>
        <dbReference type="ARBA" id="ARBA00022989"/>
    </source>
</evidence>
<dbReference type="GO" id="GO:0005789">
    <property type="term" value="C:endoplasmic reticulum membrane"/>
    <property type="evidence" value="ECO:0007669"/>
    <property type="project" value="UniProtKB-SubCell"/>
</dbReference>
<proteinExistence type="inferred from homology"/>
<evidence type="ECO:0000256" key="13">
    <source>
        <dbReference type="ARBA" id="ARBA00023315"/>
    </source>
</evidence>
<dbReference type="CDD" id="cd07987">
    <property type="entry name" value="LPLAT_MGAT-like"/>
    <property type="match status" value="1"/>
</dbReference>
<keyword evidence="12 14" id="KW-0472">Membrane</keyword>
<protein>
    <recommendedName>
        <fullName evidence="14">Acyltransferase</fullName>
        <ecNumber evidence="14">2.3.1.-</ecNumber>
    </recommendedName>
</protein>
<evidence type="ECO:0000313" key="15">
    <source>
        <dbReference type="EMBL" id="PVD19110.1"/>
    </source>
</evidence>
<evidence type="ECO:0000256" key="5">
    <source>
        <dbReference type="ARBA" id="ARBA00022516"/>
    </source>
</evidence>
<reference evidence="15 16" key="1">
    <citation type="submission" date="2018-04" db="EMBL/GenBank/DDBJ databases">
        <title>The genome of golden apple snail Pomacea canaliculata provides insight into stress tolerance and invasive adaptation.</title>
        <authorList>
            <person name="Liu C."/>
            <person name="Liu B."/>
            <person name="Ren Y."/>
            <person name="Zhang Y."/>
            <person name="Wang H."/>
            <person name="Li S."/>
            <person name="Jiang F."/>
            <person name="Yin L."/>
            <person name="Zhang G."/>
            <person name="Qian W."/>
            <person name="Fan W."/>
        </authorList>
    </citation>
    <scope>NUCLEOTIDE SEQUENCE [LARGE SCALE GENOMIC DNA]</scope>
    <source>
        <strain evidence="15">SZHN2017</strain>
        <tissue evidence="15">Muscle</tissue>
    </source>
</reference>
<keyword evidence="6 14" id="KW-0808">Transferase</keyword>
<evidence type="ECO:0000256" key="2">
    <source>
        <dbReference type="ARBA" id="ARBA00004771"/>
    </source>
</evidence>
<feature type="transmembrane region" description="Helical" evidence="14">
    <location>
        <begin position="36"/>
        <end position="59"/>
    </location>
</feature>
<keyword evidence="16" id="KW-1185">Reference proteome</keyword>
<dbReference type="OMA" id="RREILMW"/>
<dbReference type="Proteomes" id="UP000245119">
    <property type="component" value="Linkage Group LG14"/>
</dbReference>
<dbReference type="PANTHER" id="PTHR12317">
    <property type="entry name" value="DIACYLGLYCEROL O-ACYLTRANSFERASE"/>
    <property type="match status" value="1"/>
</dbReference>
<comment type="pathway">
    <text evidence="2">Glycerolipid metabolism; triacylglycerol biosynthesis.</text>
</comment>
<evidence type="ECO:0000256" key="14">
    <source>
        <dbReference type="RuleBase" id="RU367023"/>
    </source>
</evidence>
<keyword evidence="8" id="KW-0319">Glycerol metabolism</keyword>
<evidence type="ECO:0000256" key="8">
    <source>
        <dbReference type="ARBA" id="ARBA00022798"/>
    </source>
</evidence>
<dbReference type="PANTHER" id="PTHR12317:SF0">
    <property type="entry name" value="ACYLTRANSFERASE"/>
    <property type="match status" value="1"/>
</dbReference>
<dbReference type="EMBL" id="PZQS01000014">
    <property type="protein sequence ID" value="PVD19110.1"/>
    <property type="molecule type" value="Genomic_DNA"/>
</dbReference>
<dbReference type="AlphaFoldDB" id="A0A2T7ND55"/>
<dbReference type="STRING" id="400727.A0A2T7ND55"/>
<evidence type="ECO:0000256" key="4">
    <source>
        <dbReference type="ARBA" id="ARBA00005420"/>
    </source>
</evidence>
<evidence type="ECO:0000256" key="7">
    <source>
        <dbReference type="ARBA" id="ARBA00022692"/>
    </source>
</evidence>
<keyword evidence="10 14" id="KW-1133">Transmembrane helix</keyword>
<gene>
    <name evidence="15" type="ORF">C0Q70_21670</name>
</gene>
<organism evidence="15 16">
    <name type="scientific">Pomacea canaliculata</name>
    <name type="common">Golden apple snail</name>
    <dbReference type="NCBI Taxonomy" id="400727"/>
    <lineage>
        <taxon>Eukaryota</taxon>
        <taxon>Metazoa</taxon>
        <taxon>Spiralia</taxon>
        <taxon>Lophotrochozoa</taxon>
        <taxon>Mollusca</taxon>
        <taxon>Gastropoda</taxon>
        <taxon>Caenogastropoda</taxon>
        <taxon>Architaenioglossa</taxon>
        <taxon>Ampullarioidea</taxon>
        <taxon>Ampullariidae</taxon>
        <taxon>Pomacea</taxon>
    </lineage>
</organism>
<name>A0A2T7ND55_POMCA</name>
<evidence type="ECO:0000256" key="1">
    <source>
        <dbReference type="ARBA" id="ARBA00004477"/>
    </source>
</evidence>
<comment type="similarity">
    <text evidence="4 14">Belongs to the diacylglycerol acyltransferase family.</text>
</comment>
<evidence type="ECO:0000256" key="3">
    <source>
        <dbReference type="ARBA" id="ARBA00005189"/>
    </source>
</evidence>
<dbReference type="GO" id="GO:0006071">
    <property type="term" value="P:glycerol metabolic process"/>
    <property type="evidence" value="ECO:0007669"/>
    <property type="project" value="UniProtKB-KW"/>
</dbReference>
<dbReference type="Pfam" id="PF03982">
    <property type="entry name" value="DAGAT"/>
    <property type="match status" value="1"/>
</dbReference>
<sequence>MGILAQLILYGDSFKQMVGVLQFSMSFLFLGWSSSIIMVAMLFTSYWYLPLLYATWYYYDRHTQLKGGRRSDTVRRWRVWRYYRDYFPYKLIKTADLPADRNYIFACHPHGIMCFAPFLTFSTEASGFTEIFPGLTPYLLTSSTLHKYPLFREYFMLSGAVDASKESFKHLLTCQDSGQALGLVVGGAAEALEAAPGRFLVKLEDRKGFIKMALKYGASIVPVYSFGEEELFKLLDRPEGSWITRFQRLVTKIFRISLPVFYGRAIGLYMVPFKEPIFTVVGEPIHVQKVEKPSPELVDELHARYRKALEDLFETHKYLRNIPAEQHLNIK</sequence>
<comment type="caution">
    <text evidence="15">The sequence shown here is derived from an EMBL/GenBank/DDBJ whole genome shotgun (WGS) entry which is preliminary data.</text>
</comment>
<dbReference type="GO" id="GO:0019432">
    <property type="term" value="P:triglyceride biosynthetic process"/>
    <property type="evidence" value="ECO:0007669"/>
    <property type="project" value="TreeGrafter"/>
</dbReference>
<evidence type="ECO:0000256" key="9">
    <source>
        <dbReference type="ARBA" id="ARBA00022824"/>
    </source>
</evidence>
<evidence type="ECO:0000256" key="12">
    <source>
        <dbReference type="ARBA" id="ARBA00023136"/>
    </source>
</evidence>
<evidence type="ECO:0000256" key="11">
    <source>
        <dbReference type="ARBA" id="ARBA00023098"/>
    </source>
</evidence>
<keyword evidence="11" id="KW-0443">Lipid metabolism</keyword>
<comment type="pathway">
    <text evidence="3">Lipid metabolism.</text>
</comment>
<dbReference type="GO" id="GO:0004144">
    <property type="term" value="F:diacylglycerol O-acyltransferase activity"/>
    <property type="evidence" value="ECO:0007669"/>
    <property type="project" value="TreeGrafter"/>
</dbReference>
<comment type="subcellular location">
    <subcellularLocation>
        <location evidence="1 14">Endoplasmic reticulum membrane</location>
        <topology evidence="1 14">Multi-pass membrane protein</topology>
    </subcellularLocation>
</comment>